<keyword evidence="2" id="KW-0732">Signal</keyword>
<protein>
    <recommendedName>
        <fullName evidence="5">Secreted protein</fullName>
    </recommendedName>
</protein>
<dbReference type="EMBL" id="BHZC01000001">
    <property type="protein sequence ID" value="GCD36226.1"/>
    <property type="molecule type" value="Genomic_DNA"/>
</dbReference>
<reference evidence="3 4" key="1">
    <citation type="submission" date="2018-11" db="EMBL/GenBank/DDBJ databases">
        <title>Whole genome sequence of Streptomyces chrestomyceticus NBRC 13444(T).</title>
        <authorList>
            <person name="Komaki H."/>
            <person name="Tamura T."/>
        </authorList>
    </citation>
    <scope>NUCLEOTIDE SEQUENCE [LARGE SCALE GENOMIC DNA]</scope>
    <source>
        <strain evidence="3 4">NBRC 13444</strain>
    </source>
</reference>
<evidence type="ECO:0008006" key="5">
    <source>
        <dbReference type="Google" id="ProtNLM"/>
    </source>
</evidence>
<evidence type="ECO:0000313" key="3">
    <source>
        <dbReference type="EMBL" id="GCD36226.1"/>
    </source>
</evidence>
<feature type="signal peptide" evidence="2">
    <location>
        <begin position="1"/>
        <end position="29"/>
    </location>
</feature>
<comment type="caution">
    <text evidence="3">The sequence shown here is derived from an EMBL/GenBank/DDBJ whole genome shotgun (WGS) entry which is preliminary data.</text>
</comment>
<evidence type="ECO:0000313" key="4">
    <source>
        <dbReference type="Proteomes" id="UP000287830"/>
    </source>
</evidence>
<dbReference type="Proteomes" id="UP000287830">
    <property type="component" value="Unassembled WGS sequence"/>
</dbReference>
<evidence type="ECO:0000256" key="1">
    <source>
        <dbReference type="SAM" id="MobiDB-lite"/>
    </source>
</evidence>
<dbReference type="GeneID" id="95622868"/>
<name>A0A7U9KWR1_9ACTN</name>
<evidence type="ECO:0000256" key="2">
    <source>
        <dbReference type="SAM" id="SignalP"/>
    </source>
</evidence>
<feature type="compositionally biased region" description="Low complexity" evidence="1">
    <location>
        <begin position="37"/>
        <end position="48"/>
    </location>
</feature>
<dbReference type="OrthoDB" id="4338412at2"/>
<dbReference type="AlphaFoldDB" id="A0A7U9KWR1"/>
<accession>A0A7U9KWR1</accession>
<organism evidence="3 4">
    <name type="scientific">Streptomyces chrestomyceticus JCM 4735</name>
    <dbReference type="NCBI Taxonomy" id="1306181"/>
    <lineage>
        <taxon>Bacteria</taxon>
        <taxon>Bacillati</taxon>
        <taxon>Actinomycetota</taxon>
        <taxon>Actinomycetes</taxon>
        <taxon>Kitasatosporales</taxon>
        <taxon>Streptomycetaceae</taxon>
        <taxon>Streptomyces</taxon>
    </lineage>
</organism>
<proteinExistence type="predicted"/>
<feature type="region of interest" description="Disordered" evidence="1">
    <location>
        <begin position="37"/>
        <end position="86"/>
    </location>
</feature>
<gene>
    <name evidence="3" type="ORF">OEIGOIKO_03985</name>
</gene>
<dbReference type="RefSeq" id="WP_125045947.1">
    <property type="nucleotide sequence ID" value="NZ_BHZC01000001.1"/>
</dbReference>
<feature type="chain" id="PRO_5031018903" description="Secreted protein" evidence="2">
    <location>
        <begin position="30"/>
        <end position="101"/>
    </location>
</feature>
<feature type="compositionally biased region" description="Polar residues" evidence="1">
    <location>
        <begin position="52"/>
        <end position="80"/>
    </location>
</feature>
<sequence>MANVRTLRSLAALAALPFAAALFAGVAHADNGGLANNGSSAAATSLAGTGVGHNNNGNSTTTQQVANGPGASNQNNTASVNGHGLTHIDQTNATVNFANLW</sequence>